<dbReference type="NCBIfam" id="NF008911">
    <property type="entry name" value="PRK12275.1-2"/>
    <property type="match status" value="1"/>
</dbReference>
<accession>A0A8J3DNR7</accession>
<dbReference type="NCBIfam" id="TIGR02436">
    <property type="entry name" value="four helix bundle protein"/>
    <property type="match status" value="1"/>
</dbReference>
<proteinExistence type="predicted"/>
<sequence length="124" mass="13740">MAAIVQSYKDLLVWQQAMDLAASTYQFTRGWPREELYGLTSQVRRAATSVAANIAEGWGRQSRGAFQQFLKIAQGSLKEVETHLLIAERIGLTSSGSIRPLLDLAESIGKLLHRLITKLTEKAP</sequence>
<dbReference type="RefSeq" id="WP_189503441.1">
    <property type="nucleotide sequence ID" value="NZ_BMZQ01000002.1"/>
</dbReference>
<dbReference type="EMBL" id="BMZQ01000002">
    <property type="protein sequence ID" value="GHD14404.1"/>
    <property type="molecule type" value="Genomic_DNA"/>
</dbReference>
<protein>
    <submittedName>
        <fullName evidence="1">Four helix bundle protein</fullName>
    </submittedName>
</protein>
<name>A0A8J3DNR7_9HYPH</name>
<dbReference type="PANTHER" id="PTHR38471">
    <property type="entry name" value="FOUR HELIX BUNDLE PROTEIN"/>
    <property type="match status" value="1"/>
</dbReference>
<reference evidence="1" key="2">
    <citation type="submission" date="2020-09" db="EMBL/GenBank/DDBJ databases">
        <authorList>
            <person name="Sun Q."/>
            <person name="Kim S."/>
        </authorList>
    </citation>
    <scope>NUCLEOTIDE SEQUENCE</scope>
    <source>
        <strain evidence="1">KCTC 42249</strain>
    </source>
</reference>
<keyword evidence="2" id="KW-1185">Reference proteome</keyword>
<dbReference type="CDD" id="cd16377">
    <property type="entry name" value="23S_rRNA_IVP_like"/>
    <property type="match status" value="1"/>
</dbReference>
<dbReference type="Gene3D" id="1.20.1440.60">
    <property type="entry name" value="23S rRNA-intervening sequence"/>
    <property type="match status" value="1"/>
</dbReference>
<dbReference type="PANTHER" id="PTHR38471:SF2">
    <property type="entry name" value="FOUR HELIX BUNDLE PROTEIN"/>
    <property type="match status" value="1"/>
</dbReference>
<reference evidence="1" key="1">
    <citation type="journal article" date="2014" name="Int. J. Syst. Evol. Microbiol.">
        <title>Complete genome sequence of Corynebacterium casei LMG S-19264T (=DSM 44701T), isolated from a smear-ripened cheese.</title>
        <authorList>
            <consortium name="US DOE Joint Genome Institute (JGI-PGF)"/>
            <person name="Walter F."/>
            <person name="Albersmeier A."/>
            <person name="Kalinowski J."/>
            <person name="Ruckert C."/>
        </authorList>
    </citation>
    <scope>NUCLEOTIDE SEQUENCE</scope>
    <source>
        <strain evidence="1">KCTC 42249</strain>
    </source>
</reference>
<evidence type="ECO:0000313" key="2">
    <source>
        <dbReference type="Proteomes" id="UP000630142"/>
    </source>
</evidence>
<dbReference type="InterPro" id="IPR012657">
    <property type="entry name" value="23S_rRNA-intervening_sequence"/>
</dbReference>
<dbReference type="SUPFAM" id="SSF158446">
    <property type="entry name" value="IVS-encoded protein-like"/>
    <property type="match status" value="1"/>
</dbReference>
<dbReference type="AlphaFoldDB" id="A0A8J3DNR7"/>
<dbReference type="Pfam" id="PF05635">
    <property type="entry name" value="23S_rRNA_IVP"/>
    <property type="match status" value="1"/>
</dbReference>
<dbReference type="InterPro" id="IPR036583">
    <property type="entry name" value="23S_rRNA_IVS_sf"/>
</dbReference>
<comment type="caution">
    <text evidence="1">The sequence shown here is derived from an EMBL/GenBank/DDBJ whole genome shotgun (WGS) entry which is preliminary data.</text>
</comment>
<gene>
    <name evidence="1" type="ORF">GCM10016234_19950</name>
</gene>
<evidence type="ECO:0000313" key="1">
    <source>
        <dbReference type="EMBL" id="GHD14404.1"/>
    </source>
</evidence>
<organism evidence="1 2">
    <name type="scientific">Tianweitania populi</name>
    <dbReference type="NCBI Taxonomy" id="1607949"/>
    <lineage>
        <taxon>Bacteria</taxon>
        <taxon>Pseudomonadati</taxon>
        <taxon>Pseudomonadota</taxon>
        <taxon>Alphaproteobacteria</taxon>
        <taxon>Hyphomicrobiales</taxon>
        <taxon>Phyllobacteriaceae</taxon>
        <taxon>Tianweitania</taxon>
    </lineage>
</organism>
<dbReference type="Proteomes" id="UP000630142">
    <property type="component" value="Unassembled WGS sequence"/>
</dbReference>